<sequence length="247" mass="27169">MSSGSTMITLGACFKLLKTSLGLLSLLDLFGGTLLIVYVESLIDDTAVDGSESDGEVQYLVLSLLFLAVLLLISSILAFVGTLRSSLTCLLLCSSYTSGVLILLEISSAFFIAISQKSIGIWIGDHADELNLSSDQVEAMRTRTFLATFLLLAMVIVEILRYALLRKVRKQIIEGVSSFREALREEDREEESAGLRAKLLVEEKYSDLRNKYRARYSFDGKEEGEEGESVEGGRKMVDSSIPLTVDV</sequence>
<feature type="region of interest" description="Disordered" evidence="1">
    <location>
        <begin position="220"/>
        <end position="247"/>
    </location>
</feature>
<dbReference type="EMBL" id="BRYB01001050">
    <property type="protein sequence ID" value="GMI42122.1"/>
    <property type="molecule type" value="Genomic_DNA"/>
</dbReference>
<keyword evidence="2" id="KW-0812">Transmembrane</keyword>
<protein>
    <submittedName>
        <fullName evidence="3">Uncharacterized protein</fullName>
    </submittedName>
</protein>
<keyword evidence="2" id="KW-1133">Transmembrane helix</keyword>
<keyword evidence="4" id="KW-1185">Reference proteome</keyword>
<feature type="transmembrane region" description="Helical" evidence="2">
    <location>
        <begin position="87"/>
        <end position="114"/>
    </location>
</feature>
<feature type="transmembrane region" description="Helical" evidence="2">
    <location>
        <begin position="145"/>
        <end position="164"/>
    </location>
</feature>
<feature type="transmembrane region" description="Helical" evidence="2">
    <location>
        <begin position="59"/>
        <end position="80"/>
    </location>
</feature>
<evidence type="ECO:0000313" key="3">
    <source>
        <dbReference type="EMBL" id="GMI42122.1"/>
    </source>
</evidence>
<name>A0ABQ6N6N4_9STRA</name>
<keyword evidence="2" id="KW-0472">Membrane</keyword>
<dbReference type="Proteomes" id="UP001165060">
    <property type="component" value="Unassembled WGS sequence"/>
</dbReference>
<accession>A0ABQ6N6N4</accession>
<comment type="caution">
    <text evidence="3">The sequence shown here is derived from an EMBL/GenBank/DDBJ whole genome shotgun (WGS) entry which is preliminary data.</text>
</comment>
<proteinExistence type="predicted"/>
<feature type="transmembrane region" description="Helical" evidence="2">
    <location>
        <begin position="21"/>
        <end position="39"/>
    </location>
</feature>
<reference evidence="3 4" key="1">
    <citation type="journal article" date="2023" name="Commun. Biol.">
        <title>Genome analysis of Parmales, the sister group of diatoms, reveals the evolutionary specialization of diatoms from phago-mixotrophs to photoautotrophs.</title>
        <authorList>
            <person name="Ban H."/>
            <person name="Sato S."/>
            <person name="Yoshikawa S."/>
            <person name="Yamada K."/>
            <person name="Nakamura Y."/>
            <person name="Ichinomiya M."/>
            <person name="Sato N."/>
            <person name="Blanc-Mathieu R."/>
            <person name="Endo H."/>
            <person name="Kuwata A."/>
            <person name="Ogata H."/>
        </authorList>
    </citation>
    <scope>NUCLEOTIDE SEQUENCE [LARGE SCALE GENOMIC DNA]</scope>
</reference>
<organism evidence="3 4">
    <name type="scientific">Tetraparma gracilis</name>
    <dbReference type="NCBI Taxonomy" id="2962635"/>
    <lineage>
        <taxon>Eukaryota</taxon>
        <taxon>Sar</taxon>
        <taxon>Stramenopiles</taxon>
        <taxon>Ochrophyta</taxon>
        <taxon>Bolidophyceae</taxon>
        <taxon>Parmales</taxon>
        <taxon>Triparmaceae</taxon>
        <taxon>Tetraparma</taxon>
    </lineage>
</organism>
<gene>
    <name evidence="3" type="ORF">TeGR_g6354</name>
</gene>
<evidence type="ECO:0000256" key="2">
    <source>
        <dbReference type="SAM" id="Phobius"/>
    </source>
</evidence>
<evidence type="ECO:0000313" key="4">
    <source>
        <dbReference type="Proteomes" id="UP001165060"/>
    </source>
</evidence>
<evidence type="ECO:0000256" key="1">
    <source>
        <dbReference type="SAM" id="MobiDB-lite"/>
    </source>
</evidence>